<dbReference type="EMBL" id="VFNX01000001">
    <property type="protein sequence ID" value="TQK96342.1"/>
    <property type="molecule type" value="Genomic_DNA"/>
</dbReference>
<keyword evidence="3" id="KW-1185">Reference proteome</keyword>
<proteinExistence type="predicted"/>
<dbReference type="Proteomes" id="UP000318103">
    <property type="component" value="Unassembled WGS sequence"/>
</dbReference>
<sequence>MTASSPQPAVALLSLAVALLVALVVGLIAILVKVGSGDRILDCLPAGGIAFTASIGVTIPSLTAVGLLGR</sequence>
<keyword evidence="1" id="KW-0472">Membrane</keyword>
<evidence type="ECO:0000313" key="3">
    <source>
        <dbReference type="Proteomes" id="UP000318103"/>
    </source>
</evidence>
<comment type="caution">
    <text evidence="2">The sequence shown here is derived from an EMBL/GenBank/DDBJ whole genome shotgun (WGS) entry which is preliminary data.</text>
</comment>
<feature type="transmembrane region" description="Helical" evidence="1">
    <location>
        <begin position="44"/>
        <end position="68"/>
    </location>
</feature>
<protein>
    <submittedName>
        <fullName evidence="2">Uncharacterized protein</fullName>
    </submittedName>
</protein>
<evidence type="ECO:0000313" key="2">
    <source>
        <dbReference type="EMBL" id="TQK96342.1"/>
    </source>
</evidence>
<accession>A0A542UB86</accession>
<dbReference type="AlphaFoldDB" id="A0A542UB86"/>
<gene>
    <name evidence="2" type="ORF">FB563_1285</name>
</gene>
<evidence type="ECO:0000256" key="1">
    <source>
        <dbReference type="SAM" id="Phobius"/>
    </source>
</evidence>
<organism evidence="2 3">
    <name type="scientific">Streptomyces puniciscabiei</name>
    <dbReference type="NCBI Taxonomy" id="164348"/>
    <lineage>
        <taxon>Bacteria</taxon>
        <taxon>Bacillati</taxon>
        <taxon>Actinomycetota</taxon>
        <taxon>Actinomycetes</taxon>
        <taxon>Kitasatosporales</taxon>
        <taxon>Streptomycetaceae</taxon>
        <taxon>Streptomyces</taxon>
    </lineage>
</organism>
<keyword evidence="1" id="KW-0812">Transmembrane</keyword>
<reference evidence="2 3" key="1">
    <citation type="submission" date="2019-06" db="EMBL/GenBank/DDBJ databases">
        <title>Sequencing the genomes of 1000 actinobacteria strains.</title>
        <authorList>
            <person name="Klenk H.-P."/>
        </authorList>
    </citation>
    <scope>NUCLEOTIDE SEQUENCE [LARGE SCALE GENOMIC DNA]</scope>
    <source>
        <strain evidence="2 3">DSM 41929</strain>
    </source>
</reference>
<name>A0A542UB86_9ACTN</name>
<feature type="transmembrane region" description="Helical" evidence="1">
    <location>
        <begin position="12"/>
        <end position="32"/>
    </location>
</feature>
<keyword evidence="1" id="KW-1133">Transmembrane helix</keyword>